<dbReference type="InterPro" id="IPR029044">
    <property type="entry name" value="Nucleotide-diphossugar_trans"/>
</dbReference>
<dbReference type="GO" id="GO:0016757">
    <property type="term" value="F:glycosyltransferase activity"/>
    <property type="evidence" value="ECO:0007669"/>
    <property type="project" value="UniProtKB-KW"/>
</dbReference>
<organism evidence="2 3">
    <name type="scientific">Georgenia alba</name>
    <dbReference type="NCBI Taxonomy" id="2233858"/>
    <lineage>
        <taxon>Bacteria</taxon>
        <taxon>Bacillati</taxon>
        <taxon>Actinomycetota</taxon>
        <taxon>Actinomycetes</taxon>
        <taxon>Micrococcales</taxon>
        <taxon>Bogoriellaceae</taxon>
        <taxon>Georgenia</taxon>
    </lineage>
</organism>
<dbReference type="EC" id="2.4.-.-" evidence="2"/>
<dbReference type="Pfam" id="PF00535">
    <property type="entry name" value="Glycos_transf_2"/>
    <property type="match status" value="1"/>
</dbReference>
<dbReference type="EMBL" id="JBHTCQ010000001">
    <property type="protein sequence ID" value="MFC7405041.1"/>
    <property type="molecule type" value="Genomic_DNA"/>
</dbReference>
<keyword evidence="2" id="KW-0808">Transferase</keyword>
<dbReference type="Gene3D" id="3.90.550.10">
    <property type="entry name" value="Spore Coat Polysaccharide Biosynthesis Protein SpsA, Chain A"/>
    <property type="match status" value="1"/>
</dbReference>
<dbReference type="SUPFAM" id="SSF53448">
    <property type="entry name" value="Nucleotide-diphospho-sugar transferases"/>
    <property type="match status" value="1"/>
</dbReference>
<dbReference type="RefSeq" id="WP_382393005.1">
    <property type="nucleotide sequence ID" value="NZ_JBHTCQ010000001.1"/>
</dbReference>
<keyword evidence="2" id="KW-0328">Glycosyltransferase</keyword>
<accession>A0ABW2Q6A4</accession>
<dbReference type="Proteomes" id="UP001596455">
    <property type="component" value="Unassembled WGS sequence"/>
</dbReference>
<evidence type="ECO:0000259" key="1">
    <source>
        <dbReference type="Pfam" id="PF00535"/>
    </source>
</evidence>
<name>A0ABW2Q6A4_9MICO</name>
<reference evidence="3" key="1">
    <citation type="journal article" date="2019" name="Int. J. Syst. Evol. Microbiol.">
        <title>The Global Catalogue of Microorganisms (GCM) 10K type strain sequencing project: providing services to taxonomists for standard genome sequencing and annotation.</title>
        <authorList>
            <consortium name="The Broad Institute Genomics Platform"/>
            <consortium name="The Broad Institute Genome Sequencing Center for Infectious Disease"/>
            <person name="Wu L."/>
            <person name="Ma J."/>
        </authorList>
    </citation>
    <scope>NUCLEOTIDE SEQUENCE [LARGE SCALE GENOMIC DNA]</scope>
    <source>
        <strain evidence="3">JCM 1490</strain>
    </source>
</reference>
<dbReference type="PANTHER" id="PTHR22916:SF3">
    <property type="entry name" value="UDP-GLCNAC:BETAGAL BETA-1,3-N-ACETYLGLUCOSAMINYLTRANSFERASE-LIKE PROTEIN 1"/>
    <property type="match status" value="1"/>
</dbReference>
<sequence length="340" mass="38476">MSTTTTRPRVSVVVPGKDVESYVADALTSLTRQMEDPRQLEVVVVDDGSRDNTGEVAESFRSRLPNLTILRNESPGGVASARNKGLAATTGRYVAYLDSDDWLAPRRLSVLADAIEHLRVAFLFTDHTTVAGRKRNLVRAPQARRGVVLDPRDSILPENHSTMVDYPYSWAVLFDRELLHDGFMTFPDGLHSAEDRPWIWNLFLNGPPYAVVDAPTLCYRRDVETSLTATYDRRQLDIFPALERVLDLVRADRESEKYAPKIARTVMALMSHHMRRSNRMTREVRAELRSRASHLISQLPHDLLVREIREMSRERARSLHGLLPAGVSDRRRAAADGGDR</sequence>
<proteinExistence type="predicted"/>
<evidence type="ECO:0000313" key="2">
    <source>
        <dbReference type="EMBL" id="MFC7405041.1"/>
    </source>
</evidence>
<evidence type="ECO:0000313" key="3">
    <source>
        <dbReference type="Proteomes" id="UP001596455"/>
    </source>
</evidence>
<comment type="caution">
    <text evidence="2">The sequence shown here is derived from an EMBL/GenBank/DDBJ whole genome shotgun (WGS) entry which is preliminary data.</text>
</comment>
<dbReference type="CDD" id="cd00761">
    <property type="entry name" value="Glyco_tranf_GTA_type"/>
    <property type="match status" value="1"/>
</dbReference>
<feature type="domain" description="Glycosyltransferase 2-like" evidence="1">
    <location>
        <begin position="11"/>
        <end position="127"/>
    </location>
</feature>
<gene>
    <name evidence="2" type="ORF">ACFQQL_07955</name>
</gene>
<keyword evidence="3" id="KW-1185">Reference proteome</keyword>
<dbReference type="PANTHER" id="PTHR22916">
    <property type="entry name" value="GLYCOSYLTRANSFERASE"/>
    <property type="match status" value="1"/>
</dbReference>
<dbReference type="InterPro" id="IPR001173">
    <property type="entry name" value="Glyco_trans_2-like"/>
</dbReference>
<protein>
    <submittedName>
        <fullName evidence="2">Glycosyltransferase</fullName>
        <ecNumber evidence="2">2.4.-.-</ecNumber>
    </submittedName>
</protein>